<dbReference type="Proteomes" id="UP000325211">
    <property type="component" value="Chromosome"/>
</dbReference>
<organism evidence="5 6">
    <name type="scientific">Streptomyces venezuelae</name>
    <dbReference type="NCBI Taxonomy" id="54571"/>
    <lineage>
        <taxon>Bacteria</taxon>
        <taxon>Bacillati</taxon>
        <taxon>Actinomycetota</taxon>
        <taxon>Actinomycetes</taxon>
        <taxon>Kitasatosporales</taxon>
        <taxon>Streptomycetaceae</taxon>
        <taxon>Streptomyces</taxon>
    </lineage>
</organism>
<dbReference type="PANTHER" id="PTHR11527">
    <property type="entry name" value="HEAT-SHOCK PROTEIN 20 FAMILY MEMBER"/>
    <property type="match status" value="1"/>
</dbReference>
<evidence type="ECO:0000256" key="1">
    <source>
        <dbReference type="PROSITE-ProRule" id="PRU00285"/>
    </source>
</evidence>
<accession>A0A5P2DC52</accession>
<dbReference type="AlphaFoldDB" id="A0A5P2DC52"/>
<feature type="region of interest" description="Disordered" evidence="3">
    <location>
        <begin position="1"/>
        <end position="20"/>
    </location>
</feature>
<comment type="similarity">
    <text evidence="1 2">Belongs to the small heat shock protein (HSP20) family.</text>
</comment>
<dbReference type="SUPFAM" id="SSF49764">
    <property type="entry name" value="HSP20-like chaperones"/>
    <property type="match status" value="1"/>
</dbReference>
<dbReference type="EMBL" id="CP029190">
    <property type="protein sequence ID" value="QES52120.1"/>
    <property type="molecule type" value="Genomic_DNA"/>
</dbReference>
<dbReference type="OrthoDB" id="3855217at2"/>
<proteinExistence type="inferred from homology"/>
<protein>
    <submittedName>
        <fullName evidence="5">Heat-shock protein Hsp20</fullName>
    </submittedName>
</protein>
<gene>
    <name evidence="5" type="ORF">DEJ50_03470</name>
</gene>
<dbReference type="CDD" id="cd06464">
    <property type="entry name" value="ACD_sHsps-like"/>
    <property type="match status" value="1"/>
</dbReference>
<evidence type="ECO:0000313" key="5">
    <source>
        <dbReference type="EMBL" id="QES52120.1"/>
    </source>
</evidence>
<dbReference type="InterPro" id="IPR008978">
    <property type="entry name" value="HSP20-like_chaperone"/>
</dbReference>
<dbReference type="PROSITE" id="PS01031">
    <property type="entry name" value="SHSP"/>
    <property type="match status" value="1"/>
</dbReference>
<name>A0A5P2DC52_STRVZ</name>
<evidence type="ECO:0000256" key="2">
    <source>
        <dbReference type="RuleBase" id="RU003616"/>
    </source>
</evidence>
<evidence type="ECO:0000259" key="4">
    <source>
        <dbReference type="PROSITE" id="PS01031"/>
    </source>
</evidence>
<reference evidence="5 6" key="1">
    <citation type="submission" date="2018-05" db="EMBL/GenBank/DDBJ databases">
        <title>Streptomyces venezuelae.</title>
        <authorList>
            <person name="Kim W."/>
            <person name="Lee N."/>
            <person name="Cho B.-K."/>
        </authorList>
    </citation>
    <scope>NUCLEOTIDE SEQUENCE [LARGE SCALE GENOMIC DNA]</scope>
    <source>
        <strain evidence="5 6">ATCC 21782</strain>
    </source>
</reference>
<dbReference type="Pfam" id="PF00011">
    <property type="entry name" value="HSP20"/>
    <property type="match status" value="1"/>
</dbReference>
<feature type="region of interest" description="Disordered" evidence="3">
    <location>
        <begin position="84"/>
        <end position="110"/>
    </location>
</feature>
<feature type="domain" description="SHSP" evidence="4">
    <location>
        <begin position="1"/>
        <end position="101"/>
    </location>
</feature>
<dbReference type="InterPro" id="IPR002068">
    <property type="entry name" value="A-crystallin/Hsp20_dom"/>
</dbReference>
<sequence length="110" mass="12166">MSRNDGTYTLRAEMPGMDPEKDIEITVDGDMLTVSAEHTESTEDKDHSEFRYGSFRRSVRLPGQIPSEGVEAAYEDGILTVRIPMEPEPPAGRRSVPITRSRGTETGEPA</sequence>
<dbReference type="InterPro" id="IPR031107">
    <property type="entry name" value="Small_HSP"/>
</dbReference>
<dbReference type="Gene3D" id="2.60.40.790">
    <property type="match status" value="1"/>
</dbReference>
<evidence type="ECO:0000313" key="6">
    <source>
        <dbReference type="Proteomes" id="UP000325211"/>
    </source>
</evidence>
<evidence type="ECO:0000256" key="3">
    <source>
        <dbReference type="SAM" id="MobiDB-lite"/>
    </source>
</evidence>